<name>Q1MN95_RHIJ3</name>
<dbReference type="PROSITE" id="PS50005">
    <property type="entry name" value="TPR"/>
    <property type="match status" value="1"/>
</dbReference>
<sequence>MTYGVLGADMRIDIIDTIAGFEAVRENWDQVFMEDPDAQHFLSWIWMKNYLSRRRRWFILALRERDPEAPYVAFFPLRLITHLNEKTGLFYDEIIMAGNFAADYTGFIVRPDYEHHAIAGFASFLKHQNWTDLKLEYFSGPAGRREKMIEALQGPEVMFRDSSPKNSENIDNTICPIVPLPASFDDYLEQRMSSQTRQKLRRFLRKVEGDDVYRITMATAETIDRDLDILFNLWRIKWSARKGTERTERLIITTREMLMDSFNCGNLEVPVFWHGDQPLGALANIIDRQKKAILFYITGRDENWKTPSPGLILHGYCIRRAIEHGFKTYDFLRGNEPYKYMFGVEERRISCTLFRTRNGQNLHGVLNPRSIRFVYEQALDMYRNGARSKAEIAFNQVLQSAPGHTGAEFGLANLLFDRGKLTEAQAAYKVLVEQAPDPTPIQMRLGDTQLALHQYDQAAETFRQIGEIGPHLIQAHYKRGIALAASKRLAEAEAVFAAIQEVHSDDPTALDYVAKASAALERIRVSAEPAPCKTDAVPETIARWNRGRQLSERRRPRLH</sequence>
<dbReference type="eggNOG" id="COG5010">
    <property type="taxonomic scope" value="Bacteria"/>
</dbReference>
<gene>
    <name evidence="3" type="primary">celD</name>
    <name evidence="3" type="ordered locus">RL0069</name>
</gene>
<feature type="repeat" description="TPR" evidence="1">
    <location>
        <begin position="439"/>
        <end position="472"/>
    </location>
</feature>
<feature type="domain" description="BioF2-like acetyltransferase" evidence="2">
    <location>
        <begin position="194"/>
        <end position="339"/>
    </location>
</feature>
<dbReference type="eggNOG" id="COG5653">
    <property type="taxonomic scope" value="Bacteria"/>
</dbReference>
<evidence type="ECO:0000313" key="4">
    <source>
        <dbReference type="Proteomes" id="UP000006575"/>
    </source>
</evidence>
<dbReference type="AlphaFoldDB" id="Q1MN95"/>
<dbReference type="InterPro" id="IPR019734">
    <property type="entry name" value="TPR_rpt"/>
</dbReference>
<organism evidence="3 4">
    <name type="scientific">Rhizobium johnstonii (strain DSM 114642 / LMG 32736 / 3841)</name>
    <name type="common">Rhizobium leguminosarum bv. viciae</name>
    <dbReference type="NCBI Taxonomy" id="216596"/>
    <lineage>
        <taxon>Bacteria</taxon>
        <taxon>Pseudomonadati</taxon>
        <taxon>Pseudomonadota</taxon>
        <taxon>Alphaproteobacteria</taxon>
        <taxon>Hyphomicrobiales</taxon>
        <taxon>Rhizobiaceae</taxon>
        <taxon>Rhizobium/Agrobacterium group</taxon>
        <taxon>Rhizobium</taxon>
        <taxon>Rhizobium johnstonii</taxon>
    </lineage>
</organism>
<evidence type="ECO:0000313" key="3">
    <source>
        <dbReference type="EMBL" id="CAK05557.1"/>
    </source>
</evidence>
<keyword evidence="1" id="KW-0802">TPR repeat</keyword>
<dbReference type="EMBL" id="AM236080">
    <property type="protein sequence ID" value="CAK05557.1"/>
    <property type="molecule type" value="Genomic_DNA"/>
</dbReference>
<protein>
    <submittedName>
        <fullName evidence="3">Cellulose biosynthesis protein</fullName>
    </submittedName>
</protein>
<dbReference type="InterPro" id="IPR016181">
    <property type="entry name" value="Acyl_CoA_acyltransferase"/>
</dbReference>
<accession>Q1MN95</accession>
<dbReference type="SMART" id="SM00028">
    <property type="entry name" value="TPR"/>
    <property type="match status" value="4"/>
</dbReference>
<dbReference type="Pfam" id="PF13480">
    <property type="entry name" value="Acetyltransf_6"/>
    <property type="match status" value="1"/>
</dbReference>
<dbReference type="InterPro" id="IPR011990">
    <property type="entry name" value="TPR-like_helical_dom_sf"/>
</dbReference>
<dbReference type="SUPFAM" id="SSF55729">
    <property type="entry name" value="Acyl-CoA N-acyltransferases (Nat)"/>
    <property type="match status" value="1"/>
</dbReference>
<dbReference type="KEGG" id="rle:RL0069"/>
<dbReference type="InterPro" id="IPR038740">
    <property type="entry name" value="BioF2-like_GNAT_dom"/>
</dbReference>
<reference evidence="3 4" key="1">
    <citation type="journal article" date="2006" name="Genome Biol.">
        <title>The genome of Rhizobium leguminosarum has recognizable core and accessory components.</title>
        <authorList>
            <person name="Young J.W."/>
            <person name="Crossman L.C."/>
            <person name="Johnston A.W.B."/>
            <person name="Thomson N.R."/>
            <person name="Ghazoui Z.F."/>
            <person name="Hull K.H."/>
            <person name="Wexler M."/>
            <person name="Curson A.R.J."/>
            <person name="Todd J.D."/>
            <person name="Poole P.S."/>
            <person name="Mauchline T.H."/>
            <person name="East A.K."/>
            <person name="Quail M.A."/>
            <person name="Churcher C."/>
            <person name="Arrowsmith C."/>
            <person name="Cherevach A."/>
            <person name="Chillingworth T."/>
            <person name="Clarke K."/>
            <person name="Cronin A."/>
            <person name="Davis P."/>
            <person name="Fraser A."/>
            <person name="Hance Z."/>
            <person name="Hauser H."/>
            <person name="Jagels K."/>
            <person name="Moule S."/>
            <person name="Mungall K."/>
            <person name="Norbertczak H."/>
            <person name="Rabbinowitsch E."/>
            <person name="Sanders M."/>
            <person name="Simmonds M."/>
            <person name="Whitehead S."/>
            <person name="Parkhill J."/>
        </authorList>
    </citation>
    <scope>NUCLEOTIDE SEQUENCE [LARGE SCALE GENOMIC DNA]</scope>
    <source>
        <strain evidence="4">DSM 114642 / LMG 32736 / 3841</strain>
    </source>
</reference>
<evidence type="ECO:0000256" key="1">
    <source>
        <dbReference type="PROSITE-ProRule" id="PRU00339"/>
    </source>
</evidence>
<dbReference type="SUPFAM" id="SSF48452">
    <property type="entry name" value="TPR-like"/>
    <property type="match status" value="1"/>
</dbReference>
<dbReference type="Gene3D" id="1.25.40.10">
    <property type="entry name" value="Tetratricopeptide repeat domain"/>
    <property type="match status" value="1"/>
</dbReference>
<dbReference type="Gene3D" id="3.40.630.30">
    <property type="match status" value="1"/>
</dbReference>
<evidence type="ECO:0000259" key="2">
    <source>
        <dbReference type="Pfam" id="PF13480"/>
    </source>
</evidence>
<proteinExistence type="predicted"/>
<dbReference type="Pfam" id="PF13432">
    <property type="entry name" value="TPR_16"/>
    <property type="match status" value="1"/>
</dbReference>
<dbReference type="Proteomes" id="UP000006575">
    <property type="component" value="Chromosome"/>
</dbReference>
<keyword evidence="4" id="KW-1185">Reference proteome</keyword>
<dbReference type="HOGENOM" id="CLU_026904_0_0_5"/>
<dbReference type="EnsemblBacteria" id="CAK05557">
    <property type="protein sequence ID" value="CAK05557"/>
    <property type="gene ID" value="RL0069"/>
</dbReference>
<dbReference type="Pfam" id="PF14559">
    <property type="entry name" value="TPR_19"/>
    <property type="match status" value="1"/>
</dbReference>